<comment type="caution">
    <text evidence="2">The sequence shown here is derived from an EMBL/GenBank/DDBJ whole genome shotgun (WGS) entry which is preliminary data.</text>
</comment>
<organism evidence="2 3">
    <name type="scientific">Nonomuraea angiospora</name>
    <dbReference type="NCBI Taxonomy" id="46172"/>
    <lineage>
        <taxon>Bacteria</taxon>
        <taxon>Bacillati</taxon>
        <taxon>Actinomycetota</taxon>
        <taxon>Actinomycetes</taxon>
        <taxon>Streptosporangiales</taxon>
        <taxon>Streptosporangiaceae</taxon>
        <taxon>Nonomuraea</taxon>
    </lineage>
</organism>
<accession>A0ABR9M4Q5</accession>
<keyword evidence="1" id="KW-0732">Signal</keyword>
<dbReference type="Proteomes" id="UP000633509">
    <property type="component" value="Unassembled WGS sequence"/>
</dbReference>
<name>A0ABR9M4Q5_9ACTN</name>
<evidence type="ECO:0000256" key="1">
    <source>
        <dbReference type="SAM" id="SignalP"/>
    </source>
</evidence>
<protein>
    <submittedName>
        <fullName evidence="2">Uncharacterized protein</fullName>
    </submittedName>
</protein>
<evidence type="ECO:0000313" key="3">
    <source>
        <dbReference type="Proteomes" id="UP000633509"/>
    </source>
</evidence>
<sequence>MKTILRLLVTLMTVAGLVPAATSALAAVPNMWGFAYVDVAMGPPPPAHQGLWTAGSVSSSPVGPTGLVEVRFPNTPLLDGVAHVTAVTPAPAWCQVRGWTFVAPDLKVLVQCYKFGGAPVFVPFTIAYEQSSGLVSPPRALGYVYYDGSSVVSSYNSNAGLNSVSVGPPGVWTVTLPGLPTTPTGDLQVTAVDPAQPARCKVGNWAPTAAGQVVEVRCYDATTNPLNTGWTLSYTRQRAITGGANPPKYFAYTMDESPTTAGPYPPSPAWSYNNVGGPNTVQDALPYRAVTFTGVGQLPDDVQVTGFGPGPQYCHLGGLWTVSSLNAYVDKVVCFNGTAFVKQRTFVTYTSAS</sequence>
<feature type="signal peptide" evidence="1">
    <location>
        <begin position="1"/>
        <end position="26"/>
    </location>
</feature>
<reference evidence="2 3" key="1">
    <citation type="submission" date="2020-10" db="EMBL/GenBank/DDBJ databases">
        <title>Sequencing the genomes of 1000 actinobacteria strains.</title>
        <authorList>
            <person name="Klenk H.-P."/>
        </authorList>
    </citation>
    <scope>NUCLEOTIDE SEQUENCE [LARGE SCALE GENOMIC DNA]</scope>
    <source>
        <strain evidence="2 3">DSM 43173</strain>
    </source>
</reference>
<gene>
    <name evidence="2" type="ORF">H4W80_006147</name>
</gene>
<proteinExistence type="predicted"/>
<feature type="chain" id="PRO_5045754804" evidence="1">
    <location>
        <begin position="27"/>
        <end position="353"/>
    </location>
</feature>
<dbReference type="EMBL" id="JADBEK010000001">
    <property type="protein sequence ID" value="MBE1587889.1"/>
    <property type="molecule type" value="Genomic_DNA"/>
</dbReference>
<keyword evidence="3" id="KW-1185">Reference proteome</keyword>
<dbReference type="RefSeq" id="WP_192788205.1">
    <property type="nucleotide sequence ID" value="NZ_JADBEK010000001.1"/>
</dbReference>
<evidence type="ECO:0000313" key="2">
    <source>
        <dbReference type="EMBL" id="MBE1587889.1"/>
    </source>
</evidence>